<sequence length="107" mass="11685">MEERQRSQGCTAGDREGGQRDACPSGAHGTFSVDIRRKPVENAAFPGIARPARHAFPETRGVFSPTDTGQRQEEAQPLLWSLDEEIQAAVRTPPSTGRMPDDKHDAS</sequence>
<protein>
    <submittedName>
        <fullName evidence="2">Uncharacterized protein</fullName>
    </submittedName>
</protein>
<accession>A0A6A9JY86</accession>
<dbReference type="EMBL" id="WOAJ01000003">
    <property type="protein sequence ID" value="MUI58097.1"/>
    <property type="molecule type" value="Genomic_DNA"/>
</dbReference>
<name>A0A6A9JY86_PSEAI</name>
<comment type="caution">
    <text evidence="2">The sequence shown here is derived from an EMBL/GenBank/DDBJ whole genome shotgun (WGS) entry which is preliminary data.</text>
</comment>
<reference evidence="2" key="1">
    <citation type="submission" date="2019-11" db="EMBL/GenBank/DDBJ databases">
        <title>Genomes of ocular Pseudomonas aeruginosa isolates.</title>
        <authorList>
            <person name="Khan M."/>
            <person name="Rice S.A."/>
            <person name="Willcox M.D.P."/>
            <person name="Stapleton F."/>
        </authorList>
    </citation>
    <scope>NUCLEOTIDE SEQUENCE</scope>
    <source>
        <strain evidence="2">PA206</strain>
    </source>
</reference>
<evidence type="ECO:0000256" key="1">
    <source>
        <dbReference type="SAM" id="MobiDB-lite"/>
    </source>
</evidence>
<organism evidence="2">
    <name type="scientific">Pseudomonas aeruginosa</name>
    <dbReference type="NCBI Taxonomy" id="287"/>
    <lineage>
        <taxon>Bacteria</taxon>
        <taxon>Pseudomonadati</taxon>
        <taxon>Pseudomonadota</taxon>
        <taxon>Gammaproteobacteria</taxon>
        <taxon>Pseudomonadales</taxon>
        <taxon>Pseudomonadaceae</taxon>
        <taxon>Pseudomonas</taxon>
    </lineage>
</organism>
<feature type="region of interest" description="Disordered" evidence="1">
    <location>
        <begin position="48"/>
        <end position="73"/>
    </location>
</feature>
<proteinExistence type="predicted"/>
<evidence type="ECO:0000313" key="2">
    <source>
        <dbReference type="EMBL" id="MUI58097.1"/>
    </source>
</evidence>
<dbReference type="RefSeq" id="WP_039027778.1">
    <property type="nucleotide sequence ID" value="NZ_CAXODM010000014.1"/>
</dbReference>
<gene>
    <name evidence="2" type="ORF">GNQ20_09835</name>
</gene>
<feature type="region of interest" description="Disordered" evidence="1">
    <location>
        <begin position="1"/>
        <end position="32"/>
    </location>
</feature>
<dbReference type="AlphaFoldDB" id="A0A6A9JY86"/>